<keyword evidence="2" id="KW-1185">Reference proteome</keyword>
<evidence type="ECO:0000313" key="2">
    <source>
        <dbReference type="Proteomes" id="UP000334820"/>
    </source>
</evidence>
<dbReference type="EMBL" id="BKZV01000002">
    <property type="protein sequence ID" value="GER83243.1"/>
    <property type="molecule type" value="Genomic_DNA"/>
</dbReference>
<dbReference type="Gene3D" id="3.40.50.150">
    <property type="entry name" value="Vaccinia Virus protein VP39"/>
    <property type="match status" value="1"/>
</dbReference>
<proteinExistence type="predicted"/>
<dbReference type="Proteomes" id="UP000334820">
    <property type="component" value="Unassembled WGS sequence"/>
</dbReference>
<accession>A0A5J4K6S5</accession>
<sequence length="147" mass="17019">MRWGVSERVMIDSGPLERKSASARPWTEQLWIYDLRITLRSRPLTRTHLDDFVACYKPGRRHEREENERFRAFSYEELIKRDKVNLDIVWLRDRSLEDASDLPAPDEIIGDIVEDLQAALEQLNAIIEDLNGNGNGNGKRKTSASHS</sequence>
<gene>
    <name evidence="1" type="ORF">KTAU_18800</name>
</gene>
<evidence type="ECO:0000313" key="1">
    <source>
        <dbReference type="EMBL" id="GER83243.1"/>
    </source>
</evidence>
<protein>
    <recommendedName>
        <fullName evidence="3">DNA methylase adenine-specific domain-containing protein</fullName>
    </recommendedName>
</protein>
<dbReference type="SUPFAM" id="SSF53335">
    <property type="entry name" value="S-adenosyl-L-methionine-dependent methyltransferases"/>
    <property type="match status" value="1"/>
</dbReference>
<dbReference type="AlphaFoldDB" id="A0A5J4K6S5"/>
<name>A0A5J4K6S5_9CHLR</name>
<dbReference type="InterPro" id="IPR029063">
    <property type="entry name" value="SAM-dependent_MTases_sf"/>
</dbReference>
<organism evidence="1 2">
    <name type="scientific">Thermogemmatispora aurantia</name>
    <dbReference type="NCBI Taxonomy" id="2045279"/>
    <lineage>
        <taxon>Bacteria</taxon>
        <taxon>Bacillati</taxon>
        <taxon>Chloroflexota</taxon>
        <taxon>Ktedonobacteria</taxon>
        <taxon>Thermogemmatisporales</taxon>
        <taxon>Thermogemmatisporaceae</taxon>
        <taxon>Thermogemmatispora</taxon>
    </lineage>
</organism>
<reference evidence="1 2" key="1">
    <citation type="journal article" date="2019" name="Int. J. Syst. Evol. Microbiol.">
        <title>Thermogemmatispora aurantia sp. nov. and Thermogemmatispora argillosa sp. nov., within the class Ktedonobacteria, and emended description of the genus Thermogemmatispora.</title>
        <authorList>
            <person name="Zheng Y."/>
            <person name="Wang C.M."/>
            <person name="Sakai Y."/>
            <person name="Abe K."/>
            <person name="Yokota A."/>
            <person name="Yabe S."/>
        </authorList>
    </citation>
    <scope>NUCLEOTIDE SEQUENCE [LARGE SCALE GENOMIC DNA]</scope>
    <source>
        <strain evidence="1 2">A1-2</strain>
    </source>
</reference>
<comment type="caution">
    <text evidence="1">The sequence shown here is derived from an EMBL/GenBank/DDBJ whole genome shotgun (WGS) entry which is preliminary data.</text>
</comment>
<evidence type="ECO:0008006" key="3">
    <source>
        <dbReference type="Google" id="ProtNLM"/>
    </source>
</evidence>